<evidence type="ECO:0000313" key="2">
    <source>
        <dbReference type="EMBL" id="CAG5110011.1"/>
    </source>
</evidence>
<sequence length="187" mass="20729">MKIFVGLFAFSSAFGRFFDERADTAEDIMLNTLRLCANSESGMTECAVKMSKNLERNYSQHYNCIIANGIADAEGRHTAQPRAGSLRAVCGPKSTKTIDFSSFAVKCESCESRCANEEEFATCVKDCMIIAHNSYDGFNIMVAAKLHGKGESGFYMHKTGVYYETRNKTECIAFRHYIEEEGSGVGL</sequence>
<protein>
    <submittedName>
        <fullName evidence="2">Oidioi.mRNA.OKI2018_I69.chr2.g4464.t1.cds</fullName>
    </submittedName>
</protein>
<feature type="signal peptide" evidence="1">
    <location>
        <begin position="1"/>
        <end position="15"/>
    </location>
</feature>
<feature type="chain" id="PRO_5047519484" evidence="1">
    <location>
        <begin position="16"/>
        <end position="187"/>
    </location>
</feature>
<evidence type="ECO:0000256" key="1">
    <source>
        <dbReference type="SAM" id="SignalP"/>
    </source>
</evidence>
<gene>
    <name evidence="2" type="ORF">OKIOD_LOCUS13229</name>
</gene>
<dbReference type="EMBL" id="OU015567">
    <property type="protein sequence ID" value="CAG5110011.1"/>
    <property type="molecule type" value="Genomic_DNA"/>
</dbReference>
<keyword evidence="3" id="KW-1185">Reference proteome</keyword>
<accession>A0ABN7SZ04</accession>
<keyword evidence="1" id="KW-0732">Signal</keyword>
<evidence type="ECO:0000313" key="3">
    <source>
        <dbReference type="Proteomes" id="UP001158576"/>
    </source>
</evidence>
<proteinExistence type="predicted"/>
<reference evidence="2 3" key="1">
    <citation type="submission" date="2021-04" db="EMBL/GenBank/DDBJ databases">
        <authorList>
            <person name="Bliznina A."/>
        </authorList>
    </citation>
    <scope>NUCLEOTIDE SEQUENCE [LARGE SCALE GENOMIC DNA]</scope>
</reference>
<dbReference type="Proteomes" id="UP001158576">
    <property type="component" value="Chromosome 2"/>
</dbReference>
<organism evidence="2 3">
    <name type="scientific">Oikopleura dioica</name>
    <name type="common">Tunicate</name>
    <dbReference type="NCBI Taxonomy" id="34765"/>
    <lineage>
        <taxon>Eukaryota</taxon>
        <taxon>Metazoa</taxon>
        <taxon>Chordata</taxon>
        <taxon>Tunicata</taxon>
        <taxon>Appendicularia</taxon>
        <taxon>Copelata</taxon>
        <taxon>Oikopleuridae</taxon>
        <taxon>Oikopleura</taxon>
    </lineage>
</organism>
<name>A0ABN7SZ04_OIKDI</name>